<keyword evidence="3" id="KW-1185">Reference proteome</keyword>
<dbReference type="AlphaFoldDB" id="A0A5N6DTK4"/>
<gene>
    <name evidence="2" type="ORF">BDV34DRAFT_191811</name>
</gene>
<dbReference type="VEuPathDB" id="FungiDB:BDV34DRAFT_191811"/>
<evidence type="ECO:0000256" key="1">
    <source>
        <dbReference type="SAM" id="MobiDB-lite"/>
    </source>
</evidence>
<dbReference type="Proteomes" id="UP000326532">
    <property type="component" value="Unassembled WGS sequence"/>
</dbReference>
<feature type="compositionally biased region" description="Polar residues" evidence="1">
    <location>
        <begin position="80"/>
        <end position="92"/>
    </location>
</feature>
<protein>
    <submittedName>
        <fullName evidence="2">Uncharacterized protein</fullName>
    </submittedName>
</protein>
<sequence length="92" mass="10436">MLVTRQMSEFPMLKLARYILYTLSFFVASLEPLSTGRAIPYPQCGDILYQLNRALCHVQVVLLNLQHGLEPDGQSRAPMESTSVSNKQWGCY</sequence>
<proteinExistence type="predicted"/>
<reference evidence="2 3" key="1">
    <citation type="submission" date="2019-04" db="EMBL/GenBank/DDBJ databases">
        <title>Fungal friends and foes A comparative genomics study of 23 Aspergillus species from section Flavi.</title>
        <authorList>
            <consortium name="DOE Joint Genome Institute"/>
            <person name="Kjaerbolling I."/>
            <person name="Vesth T.C."/>
            <person name="Frisvad J.C."/>
            <person name="Nybo J.L."/>
            <person name="Theobald S."/>
            <person name="Kildgaard S."/>
            <person name="Petersen T.I."/>
            <person name="Kuo A."/>
            <person name="Sato A."/>
            <person name="Lyhne E.K."/>
            <person name="Kogle M.E."/>
            <person name="Wiebenga A."/>
            <person name="Kun R.S."/>
            <person name="Lubbers R.J."/>
            <person name="Makela M.R."/>
            <person name="Barry K."/>
            <person name="Chovatia M."/>
            <person name="Clum A."/>
            <person name="Daum C."/>
            <person name="Haridas S."/>
            <person name="He G."/>
            <person name="LaButti K."/>
            <person name="Lipzen A."/>
            <person name="Mondo S."/>
            <person name="Pangilinan J."/>
            <person name="Riley R."/>
            <person name="Salamov A."/>
            <person name="Simmons B.A."/>
            <person name="Magnuson J.K."/>
            <person name="Henrissat B."/>
            <person name="Mortensen U.H."/>
            <person name="Larsen T.O."/>
            <person name="De vries R.P."/>
            <person name="Grigoriev I.V."/>
            <person name="Machida M."/>
            <person name="Baker S.E."/>
            <person name="Andersen M.R."/>
        </authorList>
    </citation>
    <scope>NUCLEOTIDE SEQUENCE [LARGE SCALE GENOMIC DNA]</scope>
    <source>
        <strain evidence="2 3">CBS 117618</strain>
    </source>
</reference>
<feature type="region of interest" description="Disordered" evidence="1">
    <location>
        <begin position="72"/>
        <end position="92"/>
    </location>
</feature>
<accession>A0A5N6DTK4</accession>
<dbReference type="EMBL" id="ML734956">
    <property type="protein sequence ID" value="KAB8207500.1"/>
    <property type="molecule type" value="Genomic_DNA"/>
</dbReference>
<name>A0A5N6DTK4_ASPPA</name>
<organism evidence="2 3">
    <name type="scientific">Aspergillus parasiticus</name>
    <dbReference type="NCBI Taxonomy" id="5067"/>
    <lineage>
        <taxon>Eukaryota</taxon>
        <taxon>Fungi</taxon>
        <taxon>Dikarya</taxon>
        <taxon>Ascomycota</taxon>
        <taxon>Pezizomycotina</taxon>
        <taxon>Eurotiomycetes</taxon>
        <taxon>Eurotiomycetidae</taxon>
        <taxon>Eurotiales</taxon>
        <taxon>Aspergillaceae</taxon>
        <taxon>Aspergillus</taxon>
        <taxon>Aspergillus subgen. Circumdati</taxon>
    </lineage>
</organism>
<evidence type="ECO:0000313" key="2">
    <source>
        <dbReference type="EMBL" id="KAB8207500.1"/>
    </source>
</evidence>
<evidence type="ECO:0000313" key="3">
    <source>
        <dbReference type="Proteomes" id="UP000326532"/>
    </source>
</evidence>